<evidence type="ECO:0000256" key="2">
    <source>
        <dbReference type="SAM" id="Phobius"/>
    </source>
</evidence>
<keyword evidence="2" id="KW-0472">Membrane</keyword>
<evidence type="ECO:0000313" key="3">
    <source>
        <dbReference type="EMBL" id="MEI5996300.1"/>
    </source>
</evidence>
<keyword evidence="2" id="KW-1133">Transmembrane helix</keyword>
<keyword evidence="2" id="KW-0812">Transmembrane</keyword>
<gene>
    <name evidence="3" type="ORF">H3V53_03480</name>
</gene>
<accession>A0ABU8ILA4</accession>
<dbReference type="Proteomes" id="UP001386437">
    <property type="component" value="Unassembled WGS sequence"/>
</dbReference>
<reference evidence="3 4" key="1">
    <citation type="journal article" date="2022" name="Arch. Microbiol.">
        <title>Paraburkholderia bengalensis sp. nov. isolated from roots of Oryza sativa, IR64.</title>
        <authorList>
            <person name="Nag P."/>
            <person name="Mondal N."/>
            <person name="Sarkar J."/>
            <person name="Das S."/>
        </authorList>
    </citation>
    <scope>NUCLEOTIDE SEQUENCE [LARGE SCALE GENOMIC DNA]</scope>
    <source>
        <strain evidence="3 4">IR64_4_BI</strain>
    </source>
</reference>
<protein>
    <submittedName>
        <fullName evidence="3">Carboxypeptidase regulatory-like domain-containing protein</fullName>
    </submittedName>
</protein>
<organism evidence="3 4">
    <name type="scientific">Paraburkholderia bengalensis</name>
    <dbReference type="NCBI Taxonomy" id="2747562"/>
    <lineage>
        <taxon>Bacteria</taxon>
        <taxon>Pseudomonadati</taxon>
        <taxon>Pseudomonadota</taxon>
        <taxon>Betaproteobacteria</taxon>
        <taxon>Burkholderiales</taxon>
        <taxon>Burkholderiaceae</taxon>
        <taxon>Paraburkholderia</taxon>
    </lineage>
</organism>
<evidence type="ECO:0000313" key="4">
    <source>
        <dbReference type="Proteomes" id="UP001386437"/>
    </source>
</evidence>
<dbReference type="RefSeq" id="WP_336596736.1">
    <property type="nucleotide sequence ID" value="NZ_JACFYJ010000003.1"/>
</dbReference>
<sequence>MSLARRIPEYQKRCADDYMPTLKQSKLSSVQVREVVVFQIMQLVSTPFIAVVAFYIFTPNTMTSAIGVAFLSGFSSELTLLQVRGVIEGLQPHSTSSGNPANKPDRSALGSSSNAPVQPATPSKPESEPAKTDGSSDGALPAGGYTVSGIVVDAAGEPVGEAKIQLANSKVTATSGADGRFSLENVPSGDEHVSISKDELQASQDITAGESAVDIGRITLGAGGAG</sequence>
<feature type="region of interest" description="Disordered" evidence="1">
    <location>
        <begin position="91"/>
        <end position="141"/>
    </location>
</feature>
<dbReference type="Pfam" id="PF13620">
    <property type="entry name" value="CarboxypepD_reg"/>
    <property type="match status" value="1"/>
</dbReference>
<comment type="caution">
    <text evidence="3">The sequence shown here is derived from an EMBL/GenBank/DDBJ whole genome shotgun (WGS) entry which is preliminary data.</text>
</comment>
<proteinExistence type="predicted"/>
<evidence type="ECO:0000256" key="1">
    <source>
        <dbReference type="SAM" id="MobiDB-lite"/>
    </source>
</evidence>
<dbReference type="Gene3D" id="2.60.40.1120">
    <property type="entry name" value="Carboxypeptidase-like, regulatory domain"/>
    <property type="match status" value="1"/>
</dbReference>
<dbReference type="SUPFAM" id="SSF49452">
    <property type="entry name" value="Starch-binding domain-like"/>
    <property type="match status" value="1"/>
</dbReference>
<feature type="transmembrane region" description="Helical" evidence="2">
    <location>
        <begin position="35"/>
        <end position="57"/>
    </location>
</feature>
<name>A0ABU8ILA4_9BURK</name>
<dbReference type="InterPro" id="IPR013784">
    <property type="entry name" value="Carb-bd-like_fold"/>
</dbReference>
<dbReference type="EMBL" id="JACFYJ010000003">
    <property type="protein sequence ID" value="MEI5996300.1"/>
    <property type="molecule type" value="Genomic_DNA"/>
</dbReference>
<keyword evidence="4" id="KW-1185">Reference proteome</keyword>